<evidence type="ECO:0000313" key="3">
    <source>
        <dbReference type="Proteomes" id="UP001153076"/>
    </source>
</evidence>
<dbReference type="EMBL" id="JAKOGI010000725">
    <property type="protein sequence ID" value="KAJ8431068.1"/>
    <property type="molecule type" value="Genomic_DNA"/>
</dbReference>
<feature type="compositionally biased region" description="Basic residues" evidence="1">
    <location>
        <begin position="96"/>
        <end position="105"/>
    </location>
</feature>
<sequence>MDALKNFMSTMTDAITHQVTEQVKRAMEAANSARLLLHLNCIPTLGGEPSTDRSGYNLPITQSGSEEYPGRTEAVGPIRSSRVDARQRDPVAAPHRGQRPNRRLLPHPTQPIPGIPPKQEPAQPPPRDEECSTKGVATIAGDYAEGITRSAWNAQLRSAQQLKSKNLKVNFLVVDVRTAYNVILGRPTLHKRTKRKAYFQCSTFDFLSMAVMKPGLLLKQYHPKFPVSLGALWTVSTRLNAGTNLFNHRMKRKSETVVKSYAINNYTFCGRLVHCGICLGDHEEGTTSRGLTSLTWGRPSGQGSDCPDHSANPSEAPGNSCPSATISAINPSGARPFLLSTDLPGADDTSGDEELVDAPSEDELLDELSEEELEEAPQGICHLHLWAEGTRGGGVLAAGPRGSARFKKRHCIGNLFGFPTFILSGDASHHAAIDKGREARELQVSALYLGAGQPFRSVPTG</sequence>
<organism evidence="2 3">
    <name type="scientific">Carnegiea gigantea</name>
    <dbReference type="NCBI Taxonomy" id="171969"/>
    <lineage>
        <taxon>Eukaryota</taxon>
        <taxon>Viridiplantae</taxon>
        <taxon>Streptophyta</taxon>
        <taxon>Embryophyta</taxon>
        <taxon>Tracheophyta</taxon>
        <taxon>Spermatophyta</taxon>
        <taxon>Magnoliopsida</taxon>
        <taxon>eudicotyledons</taxon>
        <taxon>Gunneridae</taxon>
        <taxon>Pentapetalae</taxon>
        <taxon>Caryophyllales</taxon>
        <taxon>Cactineae</taxon>
        <taxon>Cactaceae</taxon>
        <taxon>Cactoideae</taxon>
        <taxon>Echinocereeae</taxon>
        <taxon>Carnegiea</taxon>
    </lineage>
</organism>
<dbReference type="Proteomes" id="UP001153076">
    <property type="component" value="Unassembled WGS sequence"/>
</dbReference>
<feature type="region of interest" description="Disordered" evidence="1">
    <location>
        <begin position="284"/>
        <end position="323"/>
    </location>
</feature>
<reference evidence="2" key="1">
    <citation type="submission" date="2022-04" db="EMBL/GenBank/DDBJ databases">
        <title>Carnegiea gigantea Genome sequencing and assembly v2.</title>
        <authorList>
            <person name="Copetti D."/>
            <person name="Sanderson M.J."/>
            <person name="Burquez A."/>
            <person name="Wojciechowski M.F."/>
        </authorList>
    </citation>
    <scope>NUCLEOTIDE SEQUENCE</scope>
    <source>
        <strain evidence="2">SGP5-SGP5p</strain>
        <tissue evidence="2">Aerial part</tissue>
    </source>
</reference>
<dbReference type="AlphaFoldDB" id="A0A9Q1Q6T4"/>
<comment type="caution">
    <text evidence="2">The sequence shown here is derived from an EMBL/GenBank/DDBJ whole genome shotgun (WGS) entry which is preliminary data.</text>
</comment>
<name>A0A9Q1Q6T4_9CARY</name>
<accession>A0A9Q1Q6T4</accession>
<protein>
    <submittedName>
        <fullName evidence="2">Uncharacterized protein</fullName>
    </submittedName>
</protein>
<proteinExistence type="predicted"/>
<keyword evidence="3" id="KW-1185">Reference proteome</keyword>
<feature type="region of interest" description="Disordered" evidence="1">
    <location>
        <begin position="60"/>
        <end position="133"/>
    </location>
</feature>
<evidence type="ECO:0000256" key="1">
    <source>
        <dbReference type="SAM" id="MobiDB-lite"/>
    </source>
</evidence>
<feature type="compositionally biased region" description="Pro residues" evidence="1">
    <location>
        <begin position="108"/>
        <end position="125"/>
    </location>
</feature>
<gene>
    <name evidence="2" type="ORF">Cgig2_017064</name>
</gene>
<evidence type="ECO:0000313" key="2">
    <source>
        <dbReference type="EMBL" id="KAJ8431068.1"/>
    </source>
</evidence>